<dbReference type="AlphaFoldDB" id="A0A7J0CDW9"/>
<dbReference type="GO" id="GO:0008239">
    <property type="term" value="F:dipeptidyl-peptidase activity"/>
    <property type="evidence" value="ECO:0007669"/>
    <property type="project" value="InterPro"/>
</dbReference>
<name>A0A7J0CDW9_9ACTN</name>
<dbReference type="InterPro" id="IPR013736">
    <property type="entry name" value="Xaa-Pro_dipept_C"/>
</dbReference>
<dbReference type="Proteomes" id="UP000498980">
    <property type="component" value="Unassembled WGS sequence"/>
</dbReference>
<evidence type="ECO:0000256" key="1">
    <source>
        <dbReference type="ARBA" id="ARBA00022801"/>
    </source>
</evidence>
<dbReference type="SUPFAM" id="SSF53474">
    <property type="entry name" value="alpha/beta-Hydrolases"/>
    <property type="match status" value="1"/>
</dbReference>
<dbReference type="InterPro" id="IPR029058">
    <property type="entry name" value="AB_hydrolase_fold"/>
</dbReference>
<dbReference type="InterPro" id="IPR000383">
    <property type="entry name" value="Xaa-Pro-like_dom"/>
</dbReference>
<evidence type="ECO:0000313" key="4">
    <source>
        <dbReference type="EMBL" id="NYE43431.1"/>
    </source>
</evidence>
<dbReference type="Gene3D" id="2.60.120.260">
    <property type="entry name" value="Galactose-binding domain-like"/>
    <property type="match status" value="1"/>
</dbReference>
<gene>
    <name evidence="4" type="ORF">HEB29_004442</name>
    <name evidence="3" type="ORF">Sfulv_47070</name>
</gene>
<comment type="caution">
    <text evidence="3">The sequence shown here is derived from an EMBL/GenBank/DDBJ whole genome shotgun (WGS) entry which is preliminary data.</text>
</comment>
<organism evidence="3 5">
    <name type="scientific">Streptomyces fulvorobeus</name>
    <dbReference type="NCBI Taxonomy" id="284028"/>
    <lineage>
        <taxon>Bacteria</taxon>
        <taxon>Bacillati</taxon>
        <taxon>Actinomycetota</taxon>
        <taxon>Actinomycetes</taxon>
        <taxon>Kitasatosporales</taxon>
        <taxon>Streptomycetaceae</taxon>
        <taxon>Streptomyces</taxon>
    </lineage>
</organism>
<keyword evidence="1" id="KW-0378">Hydrolase</keyword>
<dbReference type="Proteomes" id="UP000530403">
    <property type="component" value="Unassembled WGS sequence"/>
</dbReference>
<evidence type="ECO:0000313" key="6">
    <source>
        <dbReference type="Proteomes" id="UP000530403"/>
    </source>
</evidence>
<feature type="domain" description="Xaa-Pro dipeptidyl-peptidase C-terminal" evidence="2">
    <location>
        <begin position="280"/>
        <end position="482"/>
    </location>
</feature>
<evidence type="ECO:0000313" key="3">
    <source>
        <dbReference type="EMBL" id="GFM99896.1"/>
    </source>
</evidence>
<keyword evidence="5" id="KW-1185">Reference proteome</keyword>
<evidence type="ECO:0000313" key="5">
    <source>
        <dbReference type="Proteomes" id="UP000498980"/>
    </source>
</evidence>
<reference evidence="4 6" key="2">
    <citation type="submission" date="2020-07" db="EMBL/GenBank/DDBJ databases">
        <title>Sequencing the genomes of 1000 actinobacteria strains.</title>
        <authorList>
            <person name="Klenk H.-P."/>
        </authorList>
    </citation>
    <scope>NUCLEOTIDE SEQUENCE [LARGE SCALE GENOMIC DNA]</scope>
    <source>
        <strain evidence="4 6">DSM 41455</strain>
    </source>
</reference>
<reference evidence="3 5" key="1">
    <citation type="submission" date="2020-05" db="EMBL/GenBank/DDBJ databases">
        <title>Whole genome shotgun sequence of Streptomyces fulvorobeus NBRC 15897.</title>
        <authorList>
            <person name="Komaki H."/>
            <person name="Tamura T."/>
        </authorList>
    </citation>
    <scope>NUCLEOTIDE SEQUENCE [LARGE SCALE GENOMIC DNA]</scope>
    <source>
        <strain evidence="3 5">NBRC 15897</strain>
    </source>
</reference>
<dbReference type="Pfam" id="PF08530">
    <property type="entry name" value="PepX_C"/>
    <property type="match status" value="1"/>
</dbReference>
<dbReference type="EMBL" id="JACCCF010000001">
    <property type="protein sequence ID" value="NYE43431.1"/>
    <property type="molecule type" value="Genomic_DNA"/>
</dbReference>
<evidence type="ECO:0000259" key="2">
    <source>
        <dbReference type="SMART" id="SM00939"/>
    </source>
</evidence>
<protein>
    <submittedName>
        <fullName evidence="3">Putative peptidase S15</fullName>
    </submittedName>
</protein>
<dbReference type="EMBL" id="BLWC01000001">
    <property type="protein sequence ID" value="GFM99896.1"/>
    <property type="molecule type" value="Genomic_DNA"/>
</dbReference>
<dbReference type="SUPFAM" id="SSF49785">
    <property type="entry name" value="Galactose-binding domain-like"/>
    <property type="match status" value="1"/>
</dbReference>
<dbReference type="InterPro" id="IPR008979">
    <property type="entry name" value="Galactose-bd-like_sf"/>
</dbReference>
<sequence>MTATTLQVGTADGTRLTADICLPAGDGPFPAVLIRTPYDRRGHRAELRAWAASGFAALAQDVRGRYGSQGRWQPYRNEEADGAATVRRVREQPWSNGQVVAHGSSYGAHCALATALGACADGRPDAVVAAVPALGTAETAREPGGPERLSARAGWWAAHGDRRTSDEAALGDALARDPRLLEHLPVAALPSRLGRALPSWPEVWAAERDGALLSRAASATLPLLAVGGTRDPFREDTVELWRSWGGPARLLMGPWGHGLTASPGPEARPQHRLNLGRLYVRWARAALAGDLAAGRSGVTALGGSDWWAAMTDGPEATAYPFATALRLLGGPDFEADPGQPMRSDRLDVSATGRPDRCLLITPPLPRPLDLLGTAEARLTAVADTPAADWVVRLVALDPRGVADHLATGVVRRTDPAGRPACFPVPLGRLSRRLPAGTRLRVEVGGHHFPAHARNPHTGEDPVTATRLRSSRRSVRLEDSVLALPAVAARHRAARVHPAQEICR</sequence>
<dbReference type="SMART" id="SM00939">
    <property type="entry name" value="PepX_C"/>
    <property type="match status" value="1"/>
</dbReference>
<dbReference type="NCBIfam" id="TIGR00976">
    <property type="entry name" value="CocE_NonD"/>
    <property type="match status" value="1"/>
</dbReference>
<dbReference type="RefSeq" id="WP_173316334.1">
    <property type="nucleotide sequence ID" value="NZ_BAAAUE010000013.1"/>
</dbReference>
<dbReference type="InterPro" id="IPR005674">
    <property type="entry name" value="CocE/Ser_esterase"/>
</dbReference>
<proteinExistence type="predicted"/>
<dbReference type="Gene3D" id="3.40.50.1820">
    <property type="entry name" value="alpha/beta hydrolase"/>
    <property type="match status" value="1"/>
</dbReference>
<dbReference type="Pfam" id="PF02129">
    <property type="entry name" value="Peptidase_S15"/>
    <property type="match status" value="1"/>
</dbReference>
<accession>A0A7J0CDW9</accession>